<evidence type="ECO:0000259" key="7">
    <source>
        <dbReference type="Pfam" id="PF02272"/>
    </source>
</evidence>
<evidence type="ECO:0000313" key="10">
    <source>
        <dbReference type="Proteomes" id="UP000000245"/>
    </source>
</evidence>
<dbReference type="Gene3D" id="3.90.1640.30">
    <property type="match status" value="1"/>
</dbReference>
<feature type="domain" description="DHHA1" evidence="7">
    <location>
        <begin position="373"/>
        <end position="464"/>
    </location>
</feature>
<keyword evidence="4 9" id="KW-0378">Hydrolase</keyword>
<dbReference type="InterPro" id="IPR041122">
    <property type="entry name" value="RecJ_OB"/>
</dbReference>
<dbReference type="HOGENOM" id="CLU_009736_5_1_5"/>
<accession>A5FY25</accession>
<dbReference type="InterPro" id="IPR038763">
    <property type="entry name" value="DHH_sf"/>
</dbReference>
<keyword evidence="3" id="KW-0540">Nuclease</keyword>
<dbReference type="InterPro" id="IPR051673">
    <property type="entry name" value="SSDNA_exonuclease_RecJ"/>
</dbReference>
<evidence type="ECO:0000256" key="1">
    <source>
        <dbReference type="ARBA" id="ARBA00005915"/>
    </source>
</evidence>
<feature type="domain" description="RecJ OB" evidence="8">
    <location>
        <begin position="484"/>
        <end position="590"/>
    </location>
</feature>
<dbReference type="Proteomes" id="UP000000245">
    <property type="component" value="Chromosome"/>
</dbReference>
<dbReference type="PANTHER" id="PTHR30255:SF2">
    <property type="entry name" value="SINGLE-STRANDED-DNA-SPECIFIC EXONUCLEASE RECJ"/>
    <property type="match status" value="1"/>
</dbReference>
<dbReference type="STRING" id="349163.Acry_1296"/>
<dbReference type="GO" id="GO:0008409">
    <property type="term" value="F:5'-3' exonuclease activity"/>
    <property type="evidence" value="ECO:0007669"/>
    <property type="project" value="InterPro"/>
</dbReference>
<dbReference type="InterPro" id="IPR004610">
    <property type="entry name" value="RecJ"/>
</dbReference>
<dbReference type="GO" id="GO:0006281">
    <property type="term" value="P:DNA repair"/>
    <property type="evidence" value="ECO:0007669"/>
    <property type="project" value="InterPro"/>
</dbReference>
<keyword evidence="10" id="KW-1185">Reference proteome</keyword>
<dbReference type="InterPro" id="IPR003156">
    <property type="entry name" value="DHHA1_dom"/>
</dbReference>
<evidence type="ECO:0000256" key="4">
    <source>
        <dbReference type="ARBA" id="ARBA00022801"/>
    </source>
</evidence>
<feature type="domain" description="DDH" evidence="6">
    <location>
        <begin position="98"/>
        <end position="229"/>
    </location>
</feature>
<dbReference type="GO" id="GO:0006310">
    <property type="term" value="P:DNA recombination"/>
    <property type="evidence" value="ECO:0007669"/>
    <property type="project" value="InterPro"/>
</dbReference>
<reference evidence="9 10" key="1">
    <citation type="submission" date="2007-05" db="EMBL/GenBank/DDBJ databases">
        <title>Complete sequence of chromosome of Acidiphilium cryptum JF-5.</title>
        <authorList>
            <consortium name="US DOE Joint Genome Institute"/>
            <person name="Copeland A."/>
            <person name="Lucas S."/>
            <person name="Lapidus A."/>
            <person name="Barry K."/>
            <person name="Detter J.C."/>
            <person name="Glavina del Rio T."/>
            <person name="Hammon N."/>
            <person name="Israni S."/>
            <person name="Dalin E."/>
            <person name="Tice H."/>
            <person name="Pitluck S."/>
            <person name="Sims D."/>
            <person name="Brettin T."/>
            <person name="Bruce D."/>
            <person name="Han C."/>
            <person name="Schmutz J."/>
            <person name="Larimer F."/>
            <person name="Land M."/>
            <person name="Hauser L."/>
            <person name="Kyrpides N."/>
            <person name="Kim E."/>
            <person name="Magnuson T."/>
            <person name="Richardson P."/>
        </authorList>
    </citation>
    <scope>NUCLEOTIDE SEQUENCE [LARGE SCALE GENOMIC DNA]</scope>
    <source>
        <strain evidence="9 10">JF-5</strain>
    </source>
</reference>
<dbReference type="eggNOG" id="COG0608">
    <property type="taxonomic scope" value="Bacteria"/>
</dbReference>
<protein>
    <recommendedName>
        <fullName evidence="2">Single-stranded-DNA-specific exonuclease RecJ</fullName>
    </recommendedName>
</protein>
<dbReference type="PANTHER" id="PTHR30255">
    <property type="entry name" value="SINGLE-STRANDED-DNA-SPECIFIC EXONUCLEASE RECJ"/>
    <property type="match status" value="1"/>
</dbReference>
<comment type="similarity">
    <text evidence="1">Belongs to the RecJ family.</text>
</comment>
<dbReference type="NCBIfam" id="TIGR00644">
    <property type="entry name" value="recJ"/>
    <property type="match status" value="1"/>
</dbReference>
<name>A5FY25_ACICJ</name>
<gene>
    <name evidence="9" type="ordered locus">Acry_1296</name>
</gene>
<dbReference type="Pfam" id="PF01368">
    <property type="entry name" value="DHH"/>
    <property type="match status" value="1"/>
</dbReference>
<dbReference type="SUPFAM" id="SSF64182">
    <property type="entry name" value="DHH phosphoesterases"/>
    <property type="match status" value="1"/>
</dbReference>
<dbReference type="Pfam" id="PF17768">
    <property type="entry name" value="RecJ_OB"/>
    <property type="match status" value="1"/>
</dbReference>
<evidence type="ECO:0000256" key="2">
    <source>
        <dbReference type="ARBA" id="ARBA00019841"/>
    </source>
</evidence>
<proteinExistence type="inferred from homology"/>
<dbReference type="Gene3D" id="3.10.310.30">
    <property type="match status" value="1"/>
</dbReference>
<keyword evidence="5 9" id="KW-0269">Exonuclease</keyword>
<dbReference type="GO" id="GO:0003676">
    <property type="term" value="F:nucleic acid binding"/>
    <property type="evidence" value="ECO:0007669"/>
    <property type="project" value="InterPro"/>
</dbReference>
<dbReference type="Pfam" id="PF02272">
    <property type="entry name" value="DHHA1"/>
    <property type="match status" value="1"/>
</dbReference>
<dbReference type="RefSeq" id="WP_011942142.1">
    <property type="nucleotide sequence ID" value="NC_009484.1"/>
</dbReference>
<evidence type="ECO:0000313" key="9">
    <source>
        <dbReference type="EMBL" id="ABQ30507.1"/>
    </source>
</evidence>
<dbReference type="EMBL" id="CP000697">
    <property type="protein sequence ID" value="ABQ30507.1"/>
    <property type="molecule type" value="Genomic_DNA"/>
</dbReference>
<evidence type="ECO:0000256" key="3">
    <source>
        <dbReference type="ARBA" id="ARBA00022722"/>
    </source>
</evidence>
<evidence type="ECO:0000259" key="6">
    <source>
        <dbReference type="Pfam" id="PF01368"/>
    </source>
</evidence>
<dbReference type="InterPro" id="IPR001667">
    <property type="entry name" value="DDH_dom"/>
</dbReference>
<dbReference type="AlphaFoldDB" id="A5FY25"/>
<sequence length="594" mass="61204">MDAGLNGAAPAFGVERSLTGRRWLWRPAADRTAQAIAQRCGVPEVIGRLLAGRGVMPDHAADFLEPTLRAYLPDPSALTDMDAAAARIADSVQRGATIAIFGDYDVDGACSGALMALGLGELGATTINYVPDRLREGYGPNAPALRALAGQGAELIVCVDCGTAAHEALAALDGRADAIVLDHHKSEGAPPAIVATVNPNRADDASGLGNVCAATISFLTLVAVQRELRRRGFFATRREIDLLSMLDLVALATVCDVMPLTGLNRALVTQGLKVMARRERPGIAALLDVAQVREAPGTMTCGFAIGPRINAAGRIAEADLGLRTLLAAEPATAMVLARRLDEINRERQAVEAGLLDEAMTDAEAQFAAGAPVALVAGEQWHPGVVGIVAGRIKETFNRPALVAGIAEGRAVGSGRSVPGVDLGSAIIAAREAGLLIKGGGHAMAAGFTVEAGRIEALRGFLAERLAVAATLPDAADLPIEGMAAVGGIDEALAAAIGRVGPFGAGNEEPVFVVPRARVLRADRIGRNEATIRAFVEGEAGGRLKTILFRAGDGDLAAALARPGGAPLNLAGHIRAEQWNGRTSVSLILIDAAPA</sequence>
<organism evidence="9 10">
    <name type="scientific">Acidiphilium cryptum (strain JF-5)</name>
    <dbReference type="NCBI Taxonomy" id="349163"/>
    <lineage>
        <taxon>Bacteria</taxon>
        <taxon>Pseudomonadati</taxon>
        <taxon>Pseudomonadota</taxon>
        <taxon>Alphaproteobacteria</taxon>
        <taxon>Acetobacterales</taxon>
        <taxon>Acidocellaceae</taxon>
        <taxon>Acidiphilium</taxon>
    </lineage>
</organism>
<dbReference type="KEGG" id="acr:Acry_1296"/>
<evidence type="ECO:0000256" key="5">
    <source>
        <dbReference type="ARBA" id="ARBA00022839"/>
    </source>
</evidence>
<evidence type="ECO:0000259" key="8">
    <source>
        <dbReference type="Pfam" id="PF17768"/>
    </source>
</evidence>